<gene>
    <name evidence="7" type="ORF">QTP81_15710</name>
</gene>
<keyword evidence="5 6" id="KW-0472">Membrane</keyword>
<dbReference type="CDD" id="cd13136">
    <property type="entry name" value="MATE_DinF_like"/>
    <property type="match status" value="1"/>
</dbReference>
<dbReference type="Pfam" id="PF01554">
    <property type="entry name" value="MatE"/>
    <property type="match status" value="2"/>
</dbReference>
<dbReference type="PANTHER" id="PTHR42893:SF46">
    <property type="entry name" value="PROTEIN DETOXIFICATION 44, CHLOROPLASTIC"/>
    <property type="match status" value="1"/>
</dbReference>
<dbReference type="InterPro" id="IPR002528">
    <property type="entry name" value="MATE_fam"/>
</dbReference>
<comment type="caution">
    <text evidence="7">The sequence shown here is derived from an EMBL/GenBank/DDBJ whole genome shotgun (WGS) entry which is preliminary data.</text>
</comment>
<comment type="subcellular location">
    <subcellularLocation>
        <location evidence="1">Membrane</location>
        <topology evidence="1">Multi-pass membrane protein</topology>
    </subcellularLocation>
</comment>
<evidence type="ECO:0000256" key="4">
    <source>
        <dbReference type="ARBA" id="ARBA00022989"/>
    </source>
</evidence>
<proteinExistence type="inferred from homology"/>
<feature type="transmembrane region" description="Helical" evidence="6">
    <location>
        <begin position="233"/>
        <end position="259"/>
    </location>
</feature>
<feature type="transmembrane region" description="Helical" evidence="6">
    <location>
        <begin position="271"/>
        <end position="294"/>
    </location>
</feature>
<evidence type="ECO:0000256" key="3">
    <source>
        <dbReference type="ARBA" id="ARBA00022692"/>
    </source>
</evidence>
<dbReference type="PANTHER" id="PTHR42893">
    <property type="entry name" value="PROTEIN DETOXIFICATION 44, CHLOROPLASTIC-RELATED"/>
    <property type="match status" value="1"/>
</dbReference>
<feature type="transmembrane region" description="Helical" evidence="6">
    <location>
        <begin position="133"/>
        <end position="156"/>
    </location>
</feature>
<dbReference type="InterPro" id="IPR044644">
    <property type="entry name" value="DinF-like"/>
</dbReference>
<feature type="transmembrane region" description="Helical" evidence="6">
    <location>
        <begin position="314"/>
        <end position="332"/>
    </location>
</feature>
<evidence type="ECO:0000256" key="5">
    <source>
        <dbReference type="ARBA" id="ARBA00023136"/>
    </source>
</evidence>
<keyword evidence="8" id="KW-1185">Reference proteome</keyword>
<reference evidence="7 8" key="1">
    <citation type="submission" date="2023-06" db="EMBL/GenBank/DDBJ databases">
        <title>Alteromonas sp. ASW11-36 isolated from intertidal sand.</title>
        <authorList>
            <person name="Li Y."/>
        </authorList>
    </citation>
    <scope>NUCLEOTIDE SEQUENCE [LARGE SCALE GENOMIC DNA]</scope>
    <source>
        <strain evidence="7 8">ASW11-36</strain>
    </source>
</reference>
<keyword evidence="3 6" id="KW-0812">Transmembrane</keyword>
<keyword evidence="4 6" id="KW-1133">Transmembrane helix</keyword>
<protein>
    <submittedName>
        <fullName evidence="7">MATE family efflux transporter</fullName>
    </submittedName>
</protein>
<organism evidence="7 8">
    <name type="scientific">Alteromonas arenosi</name>
    <dbReference type="NCBI Taxonomy" id="3055817"/>
    <lineage>
        <taxon>Bacteria</taxon>
        <taxon>Pseudomonadati</taxon>
        <taxon>Pseudomonadota</taxon>
        <taxon>Gammaproteobacteria</taxon>
        <taxon>Alteromonadales</taxon>
        <taxon>Alteromonadaceae</taxon>
        <taxon>Alteromonas/Salinimonas group</taxon>
        <taxon>Alteromonas</taxon>
    </lineage>
</organism>
<dbReference type="EMBL" id="JAUCBP010000013">
    <property type="protein sequence ID" value="MDM7862050.1"/>
    <property type="molecule type" value="Genomic_DNA"/>
</dbReference>
<evidence type="ECO:0000256" key="6">
    <source>
        <dbReference type="SAM" id="Phobius"/>
    </source>
</evidence>
<sequence length="439" mass="47694">MSVISAQDKRLLLLAAPMILANITTPILGMVDTAVLGHLPSVEALAGASIGALVITQIYWVCGFLRMSITGLSAQQKGAKQPSELDYAKPLLQGALLAVVLGLLIITVHPWVVQATQSVAQTTGLTDQFVADYISIRAFGAPAALLNLVVIGWLIGQQYTRQVLILQVAGNVLNIVLSITFVWLLSWGVSGVAAATVVAECFMAVAGFFWATRGLSLKTAQRGWFAKSAMVRVFSLNAAMFVRNLMLQLCLAFITFQGARLGAQTAAVNAILMQFFVLISLGLDGIAYAVEALVGEAKGQRNSARIAQYTQRGLVWSSVFAVAYSTFFWAAADFIVSLLTNKPELQAATSPFLVLMVALPLIAHWCFLFDGVFVGLSQAKAMRNTMVLSALGVFFPIWWLTAEYQNWALWLAFLAFLGARGLSLGWLYFNRQQRDHLFD</sequence>
<feature type="transmembrane region" description="Helical" evidence="6">
    <location>
        <begin position="90"/>
        <end position="113"/>
    </location>
</feature>
<evidence type="ECO:0000313" key="8">
    <source>
        <dbReference type="Proteomes" id="UP001234343"/>
    </source>
</evidence>
<feature type="transmembrane region" description="Helical" evidence="6">
    <location>
        <begin position="191"/>
        <end position="212"/>
    </location>
</feature>
<feature type="transmembrane region" description="Helical" evidence="6">
    <location>
        <begin position="385"/>
        <end position="401"/>
    </location>
</feature>
<evidence type="ECO:0000256" key="1">
    <source>
        <dbReference type="ARBA" id="ARBA00004141"/>
    </source>
</evidence>
<feature type="transmembrane region" description="Helical" evidence="6">
    <location>
        <begin position="163"/>
        <end position="185"/>
    </location>
</feature>
<feature type="transmembrane region" description="Helical" evidence="6">
    <location>
        <begin position="45"/>
        <end position="69"/>
    </location>
</feature>
<dbReference type="NCBIfam" id="TIGR00797">
    <property type="entry name" value="matE"/>
    <property type="match status" value="1"/>
</dbReference>
<feature type="transmembrane region" description="Helical" evidence="6">
    <location>
        <begin position="407"/>
        <end position="429"/>
    </location>
</feature>
<dbReference type="Proteomes" id="UP001234343">
    <property type="component" value="Unassembled WGS sequence"/>
</dbReference>
<dbReference type="RefSeq" id="WP_289366799.1">
    <property type="nucleotide sequence ID" value="NZ_JAUCBP010000013.1"/>
</dbReference>
<evidence type="ECO:0000313" key="7">
    <source>
        <dbReference type="EMBL" id="MDM7862050.1"/>
    </source>
</evidence>
<name>A0ABT7T0Y8_9ALTE</name>
<comment type="similarity">
    <text evidence="2">Belongs to the multi antimicrobial extrusion (MATE) (TC 2.A.66.1) family.</text>
</comment>
<accession>A0ABT7T0Y8</accession>
<feature type="transmembrane region" description="Helical" evidence="6">
    <location>
        <begin position="352"/>
        <end position="373"/>
    </location>
</feature>
<evidence type="ECO:0000256" key="2">
    <source>
        <dbReference type="ARBA" id="ARBA00010199"/>
    </source>
</evidence>